<feature type="region of interest" description="Disordered" evidence="1">
    <location>
        <begin position="60"/>
        <end position="84"/>
    </location>
</feature>
<evidence type="ECO:0000256" key="1">
    <source>
        <dbReference type="SAM" id="MobiDB-lite"/>
    </source>
</evidence>
<reference evidence="2 3" key="1">
    <citation type="submission" date="2018-08" db="EMBL/GenBank/DDBJ databases">
        <title>The isolation and characterization of a novel rhizosphere caulophage that is similar to lambdoid phages.</title>
        <authorList>
            <person name="Berrios L."/>
            <person name="Ely B."/>
        </authorList>
    </citation>
    <scope>NUCLEOTIDE SEQUENCE [LARGE SCALE GENOMIC DNA]</scope>
</reference>
<keyword evidence="3" id="KW-1185">Reference proteome</keyword>
<sequence length="84" mass="9417">MARLTDEERVAVLEAAYGGADAYRAFKALAEAAHAYARASGCPLGNDVYRWANEQNRRADSAMREAVHARLHEEDRERRRNGQG</sequence>
<evidence type="ECO:0000313" key="2">
    <source>
        <dbReference type="EMBL" id="AYD87701.1"/>
    </source>
</evidence>
<dbReference type="Proteomes" id="UP000269323">
    <property type="component" value="Segment"/>
</dbReference>
<proteinExistence type="predicted"/>
<name>A0A386KSY7_9CAUD</name>
<organism evidence="2 3">
    <name type="scientific">Caulobacter phage Kronos</name>
    <dbReference type="NCBI Taxonomy" id="2340873"/>
    <lineage>
        <taxon>Viruses</taxon>
        <taxon>Duplodnaviria</taxon>
        <taxon>Heunggongvirae</taxon>
        <taxon>Uroviricota</taxon>
        <taxon>Caudoviricetes</taxon>
        <taxon>Caudoviricetes incertae sedis</taxon>
        <taxon>Kronosvirus</taxon>
        <taxon>Kronosvirus pelion</taxon>
    </lineage>
</organism>
<protein>
    <submittedName>
        <fullName evidence="2">Uncharacterized protein</fullName>
    </submittedName>
</protein>
<dbReference type="EMBL" id="MH884648">
    <property type="protein sequence ID" value="AYD87701.1"/>
    <property type="molecule type" value="Genomic_DNA"/>
</dbReference>
<accession>A0A386KSY7</accession>
<evidence type="ECO:0000313" key="3">
    <source>
        <dbReference type="Proteomes" id="UP000269323"/>
    </source>
</evidence>